<dbReference type="EMBL" id="CR855125">
    <property type="protein sequence ID" value="CAH66636.1"/>
    <property type="molecule type" value="Genomic_DNA"/>
</dbReference>
<reference evidence="2" key="2">
    <citation type="submission" date="2004-10" db="EMBL/GenBank/DDBJ databases">
        <title>Chromosome-wide comparison between domesticated rice subspecies indica and japonica.</title>
        <authorList>
            <person name="Han B."/>
        </authorList>
    </citation>
    <scope>NUCLEOTIDE SEQUENCE</scope>
</reference>
<dbReference type="AlphaFoldDB" id="Q01KT5"/>
<dbReference type="Gene3D" id="1.10.287.1490">
    <property type="match status" value="1"/>
</dbReference>
<evidence type="ECO:0000313" key="2">
    <source>
        <dbReference type="EMBL" id="CAH66636.1"/>
    </source>
</evidence>
<protein>
    <submittedName>
        <fullName evidence="2">OSIGBa0140A01.4 protein</fullName>
    </submittedName>
</protein>
<gene>
    <name evidence="2" type="primary">OSIGBa0140A01.4</name>
</gene>
<sequence length="221" mass="25820">MVTRLSRWAEAVDDFYEEALLEIDDHQRRVGELETELTDLSVQQLQLEEEHQTWGSEIDSLKAQLQVHGDQFQQLSDQYNDRRGMMDTLEEQLRESQEHVSQLEEQLRAATISTPGASTSTAAGRNCYFFLTPPYPPTFHALLGEVGMTATESAPCLIYFCFWDVFRTARSDDLRLCLRAYDVIIRTRLSCMSIWYFSYELVCTRLLDPGKWYRLHERFLL</sequence>
<feature type="coiled-coil region" evidence="1">
    <location>
        <begin position="16"/>
        <end position="113"/>
    </location>
</feature>
<evidence type="ECO:0000256" key="1">
    <source>
        <dbReference type="SAM" id="Coils"/>
    </source>
</evidence>
<name>Q01KT5_ORYSA</name>
<keyword evidence="1" id="KW-0175">Coiled coil</keyword>
<proteinExistence type="predicted"/>
<dbReference type="SUPFAM" id="SSF90257">
    <property type="entry name" value="Myosin rod fragments"/>
    <property type="match status" value="1"/>
</dbReference>
<organism evidence="2">
    <name type="scientific">Oryza sativa</name>
    <name type="common">Rice</name>
    <dbReference type="NCBI Taxonomy" id="4530"/>
    <lineage>
        <taxon>Eukaryota</taxon>
        <taxon>Viridiplantae</taxon>
        <taxon>Streptophyta</taxon>
        <taxon>Embryophyta</taxon>
        <taxon>Tracheophyta</taxon>
        <taxon>Spermatophyta</taxon>
        <taxon>Magnoliopsida</taxon>
        <taxon>Liliopsida</taxon>
        <taxon>Poales</taxon>
        <taxon>Poaceae</taxon>
        <taxon>BOP clade</taxon>
        <taxon>Oryzoideae</taxon>
        <taxon>Oryzeae</taxon>
        <taxon>Oryzinae</taxon>
        <taxon>Oryza</taxon>
    </lineage>
</organism>
<accession>Q01KT5</accession>
<reference evidence="2" key="1">
    <citation type="journal article" date="2002" name="Nature">
        <title>Sequence and analysis of rice chromosome 4.</title>
        <authorList>
            <person name="Feng Q."/>
            <person name="Zhang Y."/>
            <person name="Hao P."/>
            <person name="Wang S."/>
            <person name="Fu G."/>
            <person name="Huang Y."/>
            <person name="Li Y."/>
            <person name="Zhu J."/>
            <person name="Liu Y."/>
            <person name="Hu X."/>
            <person name="Jia P."/>
            <person name="Zhang Y."/>
            <person name="Zhao Q."/>
            <person name="Ying K."/>
            <person name="Yu S."/>
            <person name="Tang Y."/>
            <person name="Weng Q."/>
            <person name="Zhang L."/>
            <person name="Lu Y."/>
            <person name="Mu J."/>
            <person name="Lu Y."/>
            <person name="Zhang L.S."/>
            <person name="Yu Z."/>
            <person name="Fan D."/>
            <person name="Liu X."/>
            <person name="Lu T."/>
            <person name="Li C."/>
            <person name="Wu Y."/>
            <person name="Sun T."/>
            <person name="Lei H."/>
            <person name="Li T."/>
            <person name="Hu H."/>
            <person name="Guan J."/>
            <person name="Wu M."/>
            <person name="Zhang R."/>
            <person name="Zhou B."/>
            <person name="Chen Z."/>
            <person name="Chen L."/>
            <person name="Jin Z."/>
            <person name="Wang R."/>
            <person name="Yin H."/>
            <person name="Cai Z."/>
            <person name="Ren S."/>
            <person name="Lv G."/>
            <person name="Gu W."/>
            <person name="Zhu G."/>
            <person name="Tu Y."/>
            <person name="Jia J."/>
            <person name="Zhang Y."/>
            <person name="Chen J."/>
            <person name="Kang H."/>
            <person name="Chen X."/>
            <person name="Shao C."/>
            <person name="Sun Y."/>
            <person name="Hu Q."/>
            <person name="Zhang X."/>
            <person name="Zhang W."/>
            <person name="Wang L."/>
            <person name="Ding C."/>
            <person name="Sheng H."/>
            <person name="Gu J."/>
            <person name="Chen S."/>
            <person name="Ni L."/>
            <person name="Zhu F."/>
            <person name="Chen W."/>
            <person name="Lan L."/>
            <person name="Lai Y."/>
            <person name="Cheng Z."/>
            <person name="Gu M."/>
            <person name="Jiang J."/>
            <person name="Li J."/>
            <person name="Hong G."/>
            <person name="Xue Y."/>
            <person name="Han B."/>
        </authorList>
    </citation>
    <scope>NUCLEOTIDE SEQUENCE</scope>
</reference>